<feature type="domain" description="FAD-binding PCMH-type" evidence="7">
    <location>
        <begin position="80"/>
        <end position="254"/>
    </location>
</feature>
<dbReference type="PANTHER" id="PTHR42973:SF39">
    <property type="entry name" value="FAD-BINDING PCMH-TYPE DOMAIN-CONTAINING PROTEIN"/>
    <property type="match status" value="1"/>
</dbReference>
<evidence type="ECO:0000256" key="3">
    <source>
        <dbReference type="ARBA" id="ARBA00022630"/>
    </source>
</evidence>
<dbReference type="EMBL" id="CAJVPV010000840">
    <property type="protein sequence ID" value="CAG8475906.1"/>
    <property type="molecule type" value="Genomic_DNA"/>
</dbReference>
<dbReference type="GO" id="GO:0016491">
    <property type="term" value="F:oxidoreductase activity"/>
    <property type="evidence" value="ECO:0007669"/>
    <property type="project" value="UniProtKB-KW"/>
</dbReference>
<dbReference type="Gene3D" id="3.40.462.20">
    <property type="match status" value="1"/>
</dbReference>
<feature type="chain" id="PRO_5040319874" evidence="6">
    <location>
        <begin position="21"/>
        <end position="521"/>
    </location>
</feature>
<organism evidence="8 9">
    <name type="scientific">Acaulospora morrowiae</name>
    <dbReference type="NCBI Taxonomy" id="94023"/>
    <lineage>
        <taxon>Eukaryota</taxon>
        <taxon>Fungi</taxon>
        <taxon>Fungi incertae sedis</taxon>
        <taxon>Mucoromycota</taxon>
        <taxon>Glomeromycotina</taxon>
        <taxon>Glomeromycetes</taxon>
        <taxon>Diversisporales</taxon>
        <taxon>Acaulosporaceae</taxon>
        <taxon>Acaulospora</taxon>
    </lineage>
</organism>
<protein>
    <submittedName>
        <fullName evidence="8">7963_t:CDS:1</fullName>
    </submittedName>
</protein>
<sequence length="521" mass="57960">MDKILFKFIALVFFISLVHSVSILRKREECIKCASYVPENPFDPSESTTLKSCLKYVTGKVLYRDDDEYYNNIKGCNCRTIYYPIAIVYAANVADVQESVNCGNQLGISVVARSGGHSYEDYSLGGRNGVLVVDVANFDQIVVDEESQTAVVGTGNKVGPIYYGLSQYGYLLPTGSCSNVGIGGQATGGGYGFVGRKYGMASDNIVAAEVVLANGTFLSPVNSSSHSDLFFALRGAGNAGYGIITSLTIQIYPVPEKIVYFHLSYDDANIQSVFDAYNQIGPSLDESFSLYLTLSPKTIWGNNSCASADKINLFSMGTYLGSLDEAVEGLSDYLNASSPIEPEFTETTWYEELLSFVGGGNLESLIDPEFDPEPFKVKSFFIDSPGLTEEAVTVLQTFINTVKCRTLAMFELIGGGVNNNFSPNETAFVHRNSLYLLQFEMKLRGVDEEVRKECLDDIRDFSVMFQEKYTSYYSYQNYIDSELLDWEHRYYGQHFERLVEIKAKYDPNNLFNWNQSIPISI</sequence>
<evidence type="ECO:0000256" key="6">
    <source>
        <dbReference type="SAM" id="SignalP"/>
    </source>
</evidence>
<evidence type="ECO:0000256" key="4">
    <source>
        <dbReference type="ARBA" id="ARBA00022827"/>
    </source>
</evidence>
<dbReference type="InterPro" id="IPR006094">
    <property type="entry name" value="Oxid_FAD_bind_N"/>
</dbReference>
<comment type="caution">
    <text evidence="8">The sequence shown here is derived from an EMBL/GenBank/DDBJ whole genome shotgun (WGS) entry which is preliminary data.</text>
</comment>
<dbReference type="PROSITE" id="PS51387">
    <property type="entry name" value="FAD_PCMH"/>
    <property type="match status" value="1"/>
</dbReference>
<proteinExistence type="inferred from homology"/>
<evidence type="ECO:0000256" key="2">
    <source>
        <dbReference type="ARBA" id="ARBA00005466"/>
    </source>
</evidence>
<dbReference type="OrthoDB" id="415825at2759"/>
<dbReference type="InterPro" id="IPR006093">
    <property type="entry name" value="Oxy_OxRdtase_FAD_BS"/>
</dbReference>
<evidence type="ECO:0000259" key="7">
    <source>
        <dbReference type="PROSITE" id="PS51387"/>
    </source>
</evidence>
<dbReference type="Gene3D" id="3.30.43.10">
    <property type="entry name" value="Uridine Diphospho-n-acetylenolpyruvylglucosamine Reductase, domain 2"/>
    <property type="match status" value="1"/>
</dbReference>
<reference evidence="8" key="1">
    <citation type="submission" date="2021-06" db="EMBL/GenBank/DDBJ databases">
        <authorList>
            <person name="Kallberg Y."/>
            <person name="Tangrot J."/>
            <person name="Rosling A."/>
        </authorList>
    </citation>
    <scope>NUCLEOTIDE SEQUENCE</scope>
    <source>
        <strain evidence="8">CL551</strain>
    </source>
</reference>
<dbReference type="Pfam" id="PF01565">
    <property type="entry name" value="FAD_binding_4"/>
    <property type="match status" value="1"/>
</dbReference>
<dbReference type="InterPro" id="IPR016169">
    <property type="entry name" value="FAD-bd_PCMH_sub2"/>
</dbReference>
<dbReference type="InterPro" id="IPR012951">
    <property type="entry name" value="BBE"/>
</dbReference>
<dbReference type="Gene3D" id="3.30.465.10">
    <property type="match status" value="1"/>
</dbReference>
<accession>A0A9N8W6G1</accession>
<dbReference type="PANTHER" id="PTHR42973">
    <property type="entry name" value="BINDING OXIDOREDUCTASE, PUTATIVE (AFU_ORTHOLOGUE AFUA_1G17690)-RELATED"/>
    <property type="match status" value="1"/>
</dbReference>
<name>A0A9N8W6G1_9GLOM</name>
<dbReference type="GO" id="GO:0071949">
    <property type="term" value="F:FAD binding"/>
    <property type="evidence" value="ECO:0007669"/>
    <property type="project" value="InterPro"/>
</dbReference>
<dbReference type="SUPFAM" id="SSF56176">
    <property type="entry name" value="FAD-binding/transporter-associated domain-like"/>
    <property type="match status" value="1"/>
</dbReference>
<feature type="signal peptide" evidence="6">
    <location>
        <begin position="1"/>
        <end position="20"/>
    </location>
</feature>
<comment type="similarity">
    <text evidence="2">Belongs to the oxygen-dependent FAD-linked oxidoreductase family.</text>
</comment>
<keyword evidence="3" id="KW-0285">Flavoprotein</keyword>
<evidence type="ECO:0000256" key="5">
    <source>
        <dbReference type="ARBA" id="ARBA00023002"/>
    </source>
</evidence>
<dbReference type="Proteomes" id="UP000789342">
    <property type="component" value="Unassembled WGS sequence"/>
</dbReference>
<keyword evidence="5" id="KW-0560">Oxidoreductase</keyword>
<dbReference type="AlphaFoldDB" id="A0A9N8W6G1"/>
<evidence type="ECO:0000313" key="9">
    <source>
        <dbReference type="Proteomes" id="UP000789342"/>
    </source>
</evidence>
<keyword evidence="9" id="KW-1185">Reference proteome</keyword>
<keyword evidence="4" id="KW-0274">FAD</keyword>
<keyword evidence="6" id="KW-0732">Signal</keyword>
<comment type="cofactor">
    <cofactor evidence="1">
        <name>FAD</name>
        <dbReference type="ChEBI" id="CHEBI:57692"/>
    </cofactor>
</comment>
<evidence type="ECO:0000256" key="1">
    <source>
        <dbReference type="ARBA" id="ARBA00001974"/>
    </source>
</evidence>
<dbReference type="PROSITE" id="PS00862">
    <property type="entry name" value="OX2_COVAL_FAD"/>
    <property type="match status" value="1"/>
</dbReference>
<dbReference type="InterPro" id="IPR050416">
    <property type="entry name" value="FAD-linked_Oxidoreductase"/>
</dbReference>
<dbReference type="Pfam" id="PF08031">
    <property type="entry name" value="BBE"/>
    <property type="match status" value="1"/>
</dbReference>
<gene>
    <name evidence="8" type="ORF">AMORRO_LOCUS2072</name>
</gene>
<dbReference type="InterPro" id="IPR036318">
    <property type="entry name" value="FAD-bd_PCMH-like_sf"/>
</dbReference>
<dbReference type="InterPro" id="IPR016166">
    <property type="entry name" value="FAD-bd_PCMH"/>
</dbReference>
<dbReference type="InterPro" id="IPR016167">
    <property type="entry name" value="FAD-bd_PCMH_sub1"/>
</dbReference>
<evidence type="ECO:0000313" key="8">
    <source>
        <dbReference type="EMBL" id="CAG8475906.1"/>
    </source>
</evidence>